<evidence type="ECO:0000256" key="3">
    <source>
        <dbReference type="ARBA" id="ARBA00022829"/>
    </source>
</evidence>
<dbReference type="Proteomes" id="UP000321934">
    <property type="component" value="Chromosome"/>
</dbReference>
<dbReference type="OrthoDB" id="9802051at2"/>
<dbReference type="SMART" id="SM00470">
    <property type="entry name" value="ParB"/>
    <property type="match status" value="1"/>
</dbReference>
<dbReference type="Pfam" id="PF17762">
    <property type="entry name" value="HTH_ParB"/>
    <property type="match status" value="1"/>
</dbReference>
<sequence>MNTTNQKLGMGLDSLFGMQKIGQTPTGNIEIDVSYIQVNAKQPRKTFDTEEIMNLAESIRENGILQPILVRKINDNEYEVIAGERRLRAAKLLNMQKIPAIVKNLSEDKAFVASIIENIQRSNLSLIEEAESFLRLQNEFSLTQNEIAKQLGKHRSHVANMLRISNLDGEIKDFIEKNNISYGIIKVIAGRDDVFKLLKLCHQKALTVRQLESFIKKLDNESNNNEKAKINHSQEDLLKLKSLQQEIMQKFDIKISFSQNQQNKSNEDICLSYKNIDTLIKFLENITK</sequence>
<accession>A0A5B8XC64</accession>
<dbReference type="Gene3D" id="1.10.10.2830">
    <property type="match status" value="1"/>
</dbReference>
<dbReference type="InterPro" id="IPR004437">
    <property type="entry name" value="ParB/RepB/Spo0J"/>
</dbReference>
<dbReference type="RefSeq" id="WP_146820246.1">
    <property type="nucleotide sequence ID" value="NZ_CP029077.1"/>
</dbReference>
<dbReference type="CDD" id="cd16393">
    <property type="entry name" value="SPO0J_N"/>
    <property type="match status" value="1"/>
</dbReference>
<proteinExistence type="inferred from homology"/>
<evidence type="ECO:0000256" key="4">
    <source>
        <dbReference type="ARBA" id="ARBA00023125"/>
    </source>
</evidence>
<keyword evidence="8" id="KW-1185">Reference proteome</keyword>
<dbReference type="GO" id="GO:0003677">
    <property type="term" value="F:DNA binding"/>
    <property type="evidence" value="ECO:0007669"/>
    <property type="project" value="UniProtKB-KW"/>
</dbReference>
<dbReference type="PANTHER" id="PTHR33375">
    <property type="entry name" value="CHROMOSOME-PARTITIONING PROTEIN PARB-RELATED"/>
    <property type="match status" value="1"/>
</dbReference>
<dbReference type="InterPro" id="IPR003115">
    <property type="entry name" value="ParB_N"/>
</dbReference>
<dbReference type="NCBIfam" id="TIGR00180">
    <property type="entry name" value="parB_part"/>
    <property type="match status" value="1"/>
</dbReference>
<dbReference type="GO" id="GO:0005694">
    <property type="term" value="C:chromosome"/>
    <property type="evidence" value="ECO:0007669"/>
    <property type="project" value="TreeGrafter"/>
</dbReference>
<evidence type="ECO:0000256" key="1">
    <source>
        <dbReference type="ARBA" id="ARBA00006295"/>
    </source>
</evidence>
<dbReference type="Gene3D" id="3.90.1530.30">
    <property type="match status" value="1"/>
</dbReference>
<feature type="domain" description="ParB-like N-terminal" evidence="6">
    <location>
        <begin position="29"/>
        <end position="119"/>
    </location>
</feature>
<evidence type="ECO:0000256" key="2">
    <source>
        <dbReference type="ARBA" id="ARBA00022372"/>
    </source>
</evidence>
<keyword evidence="4" id="KW-0238">DNA-binding</keyword>
<dbReference type="SUPFAM" id="SSF110849">
    <property type="entry name" value="ParB/Sulfiredoxin"/>
    <property type="match status" value="1"/>
</dbReference>
<protein>
    <recommendedName>
        <fullName evidence="2">Probable chromosome-partitioning protein ParB</fullName>
    </recommendedName>
</protein>
<dbReference type="PANTHER" id="PTHR33375:SF1">
    <property type="entry name" value="CHROMOSOME-PARTITIONING PROTEIN PARB-RELATED"/>
    <property type="match status" value="1"/>
</dbReference>
<evidence type="ECO:0000259" key="6">
    <source>
        <dbReference type="SMART" id="SM00470"/>
    </source>
</evidence>
<dbReference type="EMBL" id="CP029077">
    <property type="protein sequence ID" value="QED22939.1"/>
    <property type="molecule type" value="Genomic_DNA"/>
</dbReference>
<evidence type="ECO:0000256" key="5">
    <source>
        <dbReference type="ARBA" id="ARBA00025472"/>
    </source>
</evidence>
<dbReference type="InterPro" id="IPR050336">
    <property type="entry name" value="Chromosome_partition/occlusion"/>
</dbReference>
<name>A0A5B8XC64_9RICK</name>
<evidence type="ECO:0000313" key="8">
    <source>
        <dbReference type="Proteomes" id="UP000321934"/>
    </source>
</evidence>
<dbReference type="InterPro" id="IPR041468">
    <property type="entry name" value="HTH_ParB/Spo0J"/>
</dbReference>
<keyword evidence="3" id="KW-0159">Chromosome partition</keyword>
<dbReference type="FunFam" id="3.90.1530.30:FF:000001">
    <property type="entry name" value="Chromosome partitioning protein ParB"/>
    <property type="match status" value="1"/>
</dbReference>
<dbReference type="GO" id="GO:0007059">
    <property type="term" value="P:chromosome segregation"/>
    <property type="evidence" value="ECO:0007669"/>
    <property type="project" value="UniProtKB-KW"/>
</dbReference>
<comment type="similarity">
    <text evidence="1">Belongs to the ParB family.</text>
</comment>
<dbReference type="FunFam" id="1.10.10.2830:FF:000001">
    <property type="entry name" value="Chromosome partitioning protein ParB"/>
    <property type="match status" value="1"/>
</dbReference>
<reference evidence="7 8" key="1">
    <citation type="journal article" date="2019" name="ISME J.">
        <title>Deianiraea, an extracellular bacterium associated with the ciliate Paramecium, suggests an alternative scenario for the evolution of Rickettsiales.</title>
        <authorList>
            <person name="Castelli M."/>
            <person name="Sabaneyeva E."/>
            <person name="Lanzoni O."/>
            <person name="Lebedeva N."/>
            <person name="Floriano A.M."/>
            <person name="Gaiarsa S."/>
            <person name="Benken K."/>
            <person name="Modeo L."/>
            <person name="Bandi C."/>
            <person name="Potekhin A."/>
            <person name="Sassera D."/>
            <person name="Petroni G."/>
        </authorList>
    </citation>
    <scope>NUCLEOTIDE SEQUENCE [LARGE SCALE GENOMIC DNA]</scope>
    <source>
        <strain evidence="7">CyL4-1</strain>
    </source>
</reference>
<dbReference type="InterPro" id="IPR036086">
    <property type="entry name" value="ParB/Sulfiredoxin_sf"/>
</dbReference>
<dbReference type="AlphaFoldDB" id="A0A5B8XC64"/>
<organism evidence="7 8">
    <name type="scientific">Candidatus Deianiraea vastatrix</name>
    <dbReference type="NCBI Taxonomy" id="2163644"/>
    <lineage>
        <taxon>Bacteria</taxon>
        <taxon>Pseudomonadati</taxon>
        <taxon>Pseudomonadota</taxon>
        <taxon>Alphaproteobacteria</taxon>
        <taxon>Rickettsiales</taxon>
        <taxon>Candidatus Deianiraeaceae</taxon>
        <taxon>Candidatus Deianiraea</taxon>
    </lineage>
</organism>
<dbReference type="Pfam" id="PF02195">
    <property type="entry name" value="ParB_N"/>
    <property type="match status" value="1"/>
</dbReference>
<gene>
    <name evidence="7" type="ORF">Deia_00127</name>
</gene>
<evidence type="ECO:0000313" key="7">
    <source>
        <dbReference type="EMBL" id="QED22939.1"/>
    </source>
</evidence>
<comment type="function">
    <text evidence="5">Involved in chromosome partition. Localize to both poles of the predivisional cell following completion of DNA replication. Binds to the DNA origin of replication.</text>
</comment>